<proteinExistence type="predicted"/>
<gene>
    <name evidence="1" type="ORF">AOXY_G28578</name>
</gene>
<sequence>MSGEQTHHETRGNSKIAKYGPLAFNKDVIFDIMKYTFQSHQQWIKEEHPVVKAILRQYLRFLDVPGLVSQDFQFLGVSDTSDAAPLFEGAEANKVIRFCQENHKCADIVHKLDGEASSEAVCEAAVDSLVALLPVMGGNTEPMLLQQNPTSWKRLHWEPLL</sequence>
<keyword evidence="2" id="KW-1185">Reference proteome</keyword>
<dbReference type="Proteomes" id="UP001230051">
    <property type="component" value="Unassembled WGS sequence"/>
</dbReference>
<reference evidence="1" key="1">
    <citation type="submission" date="2022-02" db="EMBL/GenBank/DDBJ databases">
        <title>Atlantic sturgeon de novo genome assembly.</title>
        <authorList>
            <person name="Stock M."/>
            <person name="Klopp C."/>
            <person name="Guiguen Y."/>
            <person name="Cabau C."/>
            <person name="Parinello H."/>
            <person name="Santidrian Yebra-Pimentel E."/>
            <person name="Kuhl H."/>
            <person name="Dirks R.P."/>
            <person name="Guessner J."/>
            <person name="Wuertz S."/>
            <person name="Du K."/>
            <person name="Schartl M."/>
        </authorList>
    </citation>
    <scope>NUCLEOTIDE SEQUENCE</scope>
    <source>
        <strain evidence="1">STURGEONOMICS-FGT-2020</strain>
        <tissue evidence="1">Whole blood</tissue>
    </source>
</reference>
<evidence type="ECO:0000313" key="2">
    <source>
        <dbReference type="Proteomes" id="UP001230051"/>
    </source>
</evidence>
<evidence type="ECO:0000313" key="1">
    <source>
        <dbReference type="EMBL" id="KAK1154592.1"/>
    </source>
</evidence>
<comment type="caution">
    <text evidence="1">The sequence shown here is derived from an EMBL/GenBank/DDBJ whole genome shotgun (WGS) entry which is preliminary data.</text>
</comment>
<accession>A0AAD8FWN2</accession>
<protein>
    <submittedName>
        <fullName evidence="1">Uncharacterized protein</fullName>
    </submittedName>
</protein>
<dbReference type="AlphaFoldDB" id="A0AAD8FWN2"/>
<organism evidence="1 2">
    <name type="scientific">Acipenser oxyrinchus oxyrinchus</name>
    <dbReference type="NCBI Taxonomy" id="40147"/>
    <lineage>
        <taxon>Eukaryota</taxon>
        <taxon>Metazoa</taxon>
        <taxon>Chordata</taxon>
        <taxon>Craniata</taxon>
        <taxon>Vertebrata</taxon>
        <taxon>Euteleostomi</taxon>
        <taxon>Actinopterygii</taxon>
        <taxon>Chondrostei</taxon>
        <taxon>Acipenseriformes</taxon>
        <taxon>Acipenseridae</taxon>
        <taxon>Acipenser</taxon>
    </lineage>
</organism>
<name>A0AAD8FWN2_ACIOX</name>
<dbReference type="EMBL" id="JAGXEW010000035">
    <property type="protein sequence ID" value="KAK1154592.1"/>
    <property type="molecule type" value="Genomic_DNA"/>
</dbReference>